<reference evidence="1" key="1">
    <citation type="submission" date="2018-02" db="EMBL/GenBank/DDBJ databases">
        <title>Rhizophora mucronata_Transcriptome.</title>
        <authorList>
            <person name="Meera S.P."/>
            <person name="Sreeshan A."/>
            <person name="Augustine A."/>
        </authorList>
    </citation>
    <scope>NUCLEOTIDE SEQUENCE</scope>
    <source>
        <tissue evidence="1">Leaf</tissue>
    </source>
</reference>
<name>A0A2P2JE69_RHIMU</name>
<dbReference type="AlphaFoldDB" id="A0A2P2JE69"/>
<sequence length="54" mass="6056">MPFTCQRCNALGPVGYFSSCMQANSNPHHLNNCRYSKITTIYDGNHSTISCELE</sequence>
<protein>
    <submittedName>
        <fullName evidence="1">Uncharacterized protein MANES_13G016400</fullName>
    </submittedName>
</protein>
<dbReference type="EMBL" id="GGEC01011277">
    <property type="protein sequence ID" value="MBW91760.1"/>
    <property type="molecule type" value="Transcribed_RNA"/>
</dbReference>
<accession>A0A2P2JE69</accession>
<proteinExistence type="predicted"/>
<evidence type="ECO:0000313" key="1">
    <source>
        <dbReference type="EMBL" id="MBW91760.1"/>
    </source>
</evidence>
<organism evidence="1">
    <name type="scientific">Rhizophora mucronata</name>
    <name type="common">Asiatic mangrove</name>
    <dbReference type="NCBI Taxonomy" id="61149"/>
    <lineage>
        <taxon>Eukaryota</taxon>
        <taxon>Viridiplantae</taxon>
        <taxon>Streptophyta</taxon>
        <taxon>Embryophyta</taxon>
        <taxon>Tracheophyta</taxon>
        <taxon>Spermatophyta</taxon>
        <taxon>Magnoliopsida</taxon>
        <taxon>eudicotyledons</taxon>
        <taxon>Gunneridae</taxon>
        <taxon>Pentapetalae</taxon>
        <taxon>rosids</taxon>
        <taxon>fabids</taxon>
        <taxon>Malpighiales</taxon>
        <taxon>Rhizophoraceae</taxon>
        <taxon>Rhizophora</taxon>
    </lineage>
</organism>